<gene>
    <name evidence="6" type="primary">IPI3</name>
    <name evidence="6" type="ORF">EHS25_000450</name>
</gene>
<dbReference type="OrthoDB" id="756370at2759"/>
<comment type="similarity">
    <text evidence="1 5">Belongs to the WD repeat IPI3/WDR18 family.</text>
</comment>
<dbReference type="PANTHER" id="PTHR18763:SF0">
    <property type="entry name" value="WD REPEAT-CONTAINING PROTEIN 18"/>
    <property type="match status" value="1"/>
</dbReference>
<comment type="subcellular location">
    <subcellularLocation>
        <location evidence="5">Nucleus</location>
    </subcellularLocation>
</comment>
<dbReference type="SUPFAM" id="SSF50978">
    <property type="entry name" value="WD40 repeat-like"/>
    <property type="match status" value="1"/>
</dbReference>
<name>A0A427YW48_9TREE</name>
<dbReference type="Proteomes" id="UP000279259">
    <property type="component" value="Unassembled WGS sequence"/>
</dbReference>
<protein>
    <recommendedName>
        <fullName evidence="5">Pre-rRNA-processing protein IPI3</fullName>
    </recommendedName>
</protein>
<dbReference type="PROSITE" id="PS50294">
    <property type="entry name" value="WD_REPEATS_REGION"/>
    <property type="match status" value="1"/>
</dbReference>
<evidence type="ECO:0000256" key="2">
    <source>
        <dbReference type="ARBA" id="ARBA00022574"/>
    </source>
</evidence>
<keyword evidence="5" id="KW-0698">rRNA processing</keyword>
<dbReference type="GO" id="GO:0120330">
    <property type="term" value="C:rixosome complex"/>
    <property type="evidence" value="ECO:0007669"/>
    <property type="project" value="UniProtKB-UniRule"/>
</dbReference>
<comment type="caution">
    <text evidence="6">The sequence shown here is derived from an EMBL/GenBank/DDBJ whole genome shotgun (WGS) entry which is preliminary data.</text>
</comment>
<evidence type="ECO:0000256" key="3">
    <source>
        <dbReference type="ARBA" id="ARBA00022737"/>
    </source>
</evidence>
<accession>A0A427YW48</accession>
<dbReference type="PANTHER" id="PTHR18763">
    <property type="entry name" value="WD-REPEAT PROTEIN 18"/>
    <property type="match status" value="1"/>
</dbReference>
<dbReference type="Gene3D" id="2.130.10.10">
    <property type="entry name" value="YVTN repeat-like/Quinoprotein amine dehydrogenase"/>
    <property type="match status" value="3"/>
</dbReference>
<comment type="function">
    <text evidence="5">Component of the RIX1 complex required for processing of ITS2 sequences from 35S pre-rRNA.</text>
</comment>
<dbReference type="Pfam" id="PF00400">
    <property type="entry name" value="WD40"/>
    <property type="match status" value="2"/>
</dbReference>
<sequence>MGPQEVILSACGSEVTATSVTGRAAAAPAVQVHDLLSSAHLASFKTSTSALHSLSYVQSSGGSGGSILAVQEGKALVNVWAWQKDQLHLKLHLPEKLSCFSVSPNGHWAAGGSPTGQLASGLLLASYTAHYRAVTSLTFTADSNILLSASLDASVHVYVVSRVVDEEDSGVVGKPYGTLSDHTLGIRAVAVGRTAGSSGGRCWTASDDGTVKMWSLYPPFDLLATFSLPPSVTPTSLAVDPSERFFYVGTTQGDIYYVPLFKRREEMGGRLGDVEAVGGEGQGGAPIKAEGSVVSVKSPVTCLALSLSTSHLLIGTRAGEIHIHSLPSHQHLRTIASHSGPITHLSALLRPSDLIGGPFKSDAWPVMEVKPLERMRVGKAARDVQEVTMLLRPRVSPVALDSLRSRQAAPLSVVSAARTDTGDRLAELEAENRRLRAGLDKALQINEKMWSGIVDMKLVDAPAANGSQ</sequence>
<dbReference type="STRING" id="1890683.A0A427YW48"/>
<dbReference type="GO" id="GO:0005656">
    <property type="term" value="C:nuclear pre-replicative complex"/>
    <property type="evidence" value="ECO:0007669"/>
    <property type="project" value="TreeGrafter"/>
</dbReference>
<dbReference type="InterPro" id="IPR001680">
    <property type="entry name" value="WD40_rpt"/>
</dbReference>
<dbReference type="SMART" id="SM00320">
    <property type="entry name" value="WD40"/>
    <property type="match status" value="4"/>
</dbReference>
<dbReference type="GO" id="GO:0006364">
    <property type="term" value="P:rRNA processing"/>
    <property type="evidence" value="ECO:0007669"/>
    <property type="project" value="UniProtKB-UniRule"/>
</dbReference>
<keyword evidence="5" id="KW-0539">Nucleus</keyword>
<evidence type="ECO:0000313" key="6">
    <source>
        <dbReference type="EMBL" id="RSH95363.1"/>
    </source>
</evidence>
<evidence type="ECO:0000256" key="4">
    <source>
        <dbReference type="PROSITE-ProRule" id="PRU00221"/>
    </source>
</evidence>
<keyword evidence="3" id="KW-0677">Repeat</keyword>
<dbReference type="EMBL" id="RSCD01000001">
    <property type="protein sequence ID" value="RSH95363.1"/>
    <property type="molecule type" value="Genomic_DNA"/>
</dbReference>
<organism evidence="6 7">
    <name type="scientific">Saitozyma podzolica</name>
    <dbReference type="NCBI Taxonomy" id="1890683"/>
    <lineage>
        <taxon>Eukaryota</taxon>
        <taxon>Fungi</taxon>
        <taxon>Dikarya</taxon>
        <taxon>Basidiomycota</taxon>
        <taxon>Agaricomycotina</taxon>
        <taxon>Tremellomycetes</taxon>
        <taxon>Tremellales</taxon>
        <taxon>Trimorphomycetaceae</taxon>
        <taxon>Saitozyma</taxon>
    </lineage>
</organism>
<keyword evidence="7" id="KW-1185">Reference proteome</keyword>
<comment type="subunit">
    <text evidence="5">Component of the RIX1 complex, composed of IPI1, RIX1/IPI2 and IPI3 in a 1:2:2 stoichiometry. The complex interacts (via RIX1) with MDN1 (via its hexameric AAA ATPase ring) and the pre-60S ribosome particles.</text>
</comment>
<dbReference type="InterPro" id="IPR036322">
    <property type="entry name" value="WD40_repeat_dom_sf"/>
</dbReference>
<feature type="repeat" description="WD" evidence="4">
    <location>
        <begin position="127"/>
        <end position="158"/>
    </location>
</feature>
<evidence type="ECO:0000256" key="5">
    <source>
        <dbReference type="RuleBase" id="RU369067"/>
    </source>
</evidence>
<keyword evidence="2 4" id="KW-0853">WD repeat</keyword>
<dbReference type="PROSITE" id="PS50082">
    <property type="entry name" value="WD_REPEATS_2"/>
    <property type="match status" value="1"/>
</dbReference>
<dbReference type="AlphaFoldDB" id="A0A427YW48"/>
<evidence type="ECO:0000313" key="7">
    <source>
        <dbReference type="Proteomes" id="UP000279259"/>
    </source>
</evidence>
<evidence type="ECO:0000256" key="1">
    <source>
        <dbReference type="ARBA" id="ARBA00010143"/>
    </source>
</evidence>
<dbReference type="InterPro" id="IPR015943">
    <property type="entry name" value="WD40/YVTN_repeat-like_dom_sf"/>
</dbReference>
<dbReference type="GO" id="GO:0006261">
    <property type="term" value="P:DNA-templated DNA replication"/>
    <property type="evidence" value="ECO:0007669"/>
    <property type="project" value="TreeGrafter"/>
</dbReference>
<dbReference type="InterPro" id="IPR045227">
    <property type="entry name" value="WDR18/Ipi3/RID3"/>
</dbReference>
<proteinExistence type="inferred from homology"/>
<reference evidence="6 7" key="1">
    <citation type="submission" date="2018-11" db="EMBL/GenBank/DDBJ databases">
        <title>Genome sequence of Saitozyma podzolica DSM 27192.</title>
        <authorList>
            <person name="Aliyu H."/>
            <person name="Gorte O."/>
            <person name="Ochsenreither K."/>
        </authorList>
    </citation>
    <scope>NUCLEOTIDE SEQUENCE [LARGE SCALE GENOMIC DNA]</scope>
    <source>
        <strain evidence="6 7">DSM 27192</strain>
    </source>
</reference>